<reference evidence="1" key="1">
    <citation type="submission" date="2014-09" db="EMBL/GenBank/DDBJ databases">
        <authorList>
            <person name="Magalhaes I.L.F."/>
            <person name="Oliveira U."/>
            <person name="Santos F.R."/>
            <person name="Vidigal T.H.D.A."/>
            <person name="Brescovit A.D."/>
            <person name="Santos A.J."/>
        </authorList>
    </citation>
    <scope>NUCLEOTIDE SEQUENCE</scope>
    <source>
        <tissue evidence="1">Shoot tissue taken approximately 20 cm above the soil surface</tissue>
    </source>
</reference>
<proteinExistence type="predicted"/>
<sequence length="23" mass="2598">MSFSVFRLAELISLNCALPKMVK</sequence>
<reference evidence="1" key="2">
    <citation type="journal article" date="2015" name="Data Brief">
        <title>Shoot transcriptome of the giant reed, Arundo donax.</title>
        <authorList>
            <person name="Barrero R.A."/>
            <person name="Guerrero F.D."/>
            <person name="Moolhuijzen P."/>
            <person name="Goolsby J.A."/>
            <person name="Tidwell J."/>
            <person name="Bellgard S.E."/>
            <person name="Bellgard M.I."/>
        </authorList>
    </citation>
    <scope>NUCLEOTIDE SEQUENCE</scope>
    <source>
        <tissue evidence="1">Shoot tissue taken approximately 20 cm above the soil surface</tissue>
    </source>
</reference>
<protein>
    <submittedName>
        <fullName evidence="1">Uncharacterized protein</fullName>
    </submittedName>
</protein>
<name>A0A0A8YW23_ARUDO</name>
<dbReference type="EMBL" id="GBRH01271078">
    <property type="protein sequence ID" value="JAD26817.1"/>
    <property type="molecule type" value="Transcribed_RNA"/>
</dbReference>
<organism evidence="1">
    <name type="scientific">Arundo donax</name>
    <name type="common">Giant reed</name>
    <name type="synonym">Donax arundinaceus</name>
    <dbReference type="NCBI Taxonomy" id="35708"/>
    <lineage>
        <taxon>Eukaryota</taxon>
        <taxon>Viridiplantae</taxon>
        <taxon>Streptophyta</taxon>
        <taxon>Embryophyta</taxon>
        <taxon>Tracheophyta</taxon>
        <taxon>Spermatophyta</taxon>
        <taxon>Magnoliopsida</taxon>
        <taxon>Liliopsida</taxon>
        <taxon>Poales</taxon>
        <taxon>Poaceae</taxon>
        <taxon>PACMAD clade</taxon>
        <taxon>Arundinoideae</taxon>
        <taxon>Arundineae</taxon>
        <taxon>Arundo</taxon>
    </lineage>
</organism>
<accession>A0A0A8YW23</accession>
<dbReference type="AlphaFoldDB" id="A0A0A8YW23"/>
<evidence type="ECO:0000313" key="1">
    <source>
        <dbReference type="EMBL" id="JAD26817.1"/>
    </source>
</evidence>